<evidence type="ECO:0000313" key="8">
    <source>
        <dbReference type="EMBL" id="HIU69151.1"/>
    </source>
</evidence>
<dbReference type="GO" id="GO:0003676">
    <property type="term" value="F:nucleic acid binding"/>
    <property type="evidence" value="ECO:0007669"/>
    <property type="project" value="InterPro"/>
</dbReference>
<evidence type="ECO:0000256" key="5">
    <source>
        <dbReference type="ARBA" id="ARBA00048391"/>
    </source>
</evidence>
<gene>
    <name evidence="8" type="primary">prmC</name>
    <name evidence="8" type="ORF">IAD23_04260</name>
</gene>
<dbReference type="PANTHER" id="PTHR18895">
    <property type="entry name" value="HEMK METHYLTRANSFERASE"/>
    <property type="match status" value="1"/>
</dbReference>
<dbReference type="Gene3D" id="1.10.8.10">
    <property type="entry name" value="DNA helicase RuvA subunit, C-terminal domain"/>
    <property type="match status" value="1"/>
</dbReference>
<evidence type="ECO:0000256" key="4">
    <source>
        <dbReference type="ARBA" id="ARBA00022691"/>
    </source>
</evidence>
<dbReference type="InterPro" id="IPR007848">
    <property type="entry name" value="Small_mtfrase_dom"/>
</dbReference>
<dbReference type="Pfam" id="PF17827">
    <property type="entry name" value="PrmC_N"/>
    <property type="match status" value="1"/>
</dbReference>
<dbReference type="Gene3D" id="3.40.50.150">
    <property type="entry name" value="Vaccinia Virus protein VP39"/>
    <property type="match status" value="1"/>
</dbReference>
<dbReference type="CDD" id="cd02440">
    <property type="entry name" value="AdoMet_MTases"/>
    <property type="match status" value="1"/>
</dbReference>
<dbReference type="InterPro" id="IPR004556">
    <property type="entry name" value="HemK-like"/>
</dbReference>
<feature type="domain" description="Release factor glutamine methyltransferase N-terminal" evidence="7">
    <location>
        <begin position="5"/>
        <end position="72"/>
    </location>
</feature>
<dbReference type="Pfam" id="PF05175">
    <property type="entry name" value="MTS"/>
    <property type="match status" value="1"/>
</dbReference>
<reference evidence="8" key="1">
    <citation type="submission" date="2020-10" db="EMBL/GenBank/DDBJ databases">
        <authorList>
            <person name="Gilroy R."/>
        </authorList>
    </citation>
    <scope>NUCLEOTIDE SEQUENCE</scope>
    <source>
        <strain evidence="8">CHK176-6737</strain>
    </source>
</reference>
<dbReference type="AlphaFoldDB" id="A0A9D1MUP8"/>
<evidence type="ECO:0000256" key="3">
    <source>
        <dbReference type="ARBA" id="ARBA00022679"/>
    </source>
</evidence>
<comment type="caution">
    <text evidence="8">The sequence shown here is derived from an EMBL/GenBank/DDBJ whole genome shotgun (WGS) entry which is preliminary data.</text>
</comment>
<name>A0A9D1MUP8_9FIRM</name>
<protein>
    <recommendedName>
        <fullName evidence="1">peptide chain release factor N(5)-glutamine methyltransferase</fullName>
        <ecNumber evidence="1">2.1.1.297</ecNumber>
    </recommendedName>
</protein>
<organism evidence="8 9">
    <name type="scientific">Candidatus Scybalenecus merdavium</name>
    <dbReference type="NCBI Taxonomy" id="2840939"/>
    <lineage>
        <taxon>Bacteria</taxon>
        <taxon>Bacillati</taxon>
        <taxon>Bacillota</taxon>
        <taxon>Clostridia</taxon>
        <taxon>Eubacteriales</taxon>
        <taxon>Oscillospiraceae</taxon>
        <taxon>Oscillospiraceae incertae sedis</taxon>
        <taxon>Candidatus Scybalenecus</taxon>
    </lineage>
</organism>
<proteinExistence type="predicted"/>
<dbReference type="InterPro" id="IPR002052">
    <property type="entry name" value="DNA_methylase_N6_adenine_CS"/>
</dbReference>
<comment type="catalytic activity">
    <reaction evidence="5">
        <text>L-glutaminyl-[peptide chain release factor] + S-adenosyl-L-methionine = N(5)-methyl-L-glutaminyl-[peptide chain release factor] + S-adenosyl-L-homocysteine + H(+)</text>
        <dbReference type="Rhea" id="RHEA:42896"/>
        <dbReference type="Rhea" id="RHEA-COMP:10271"/>
        <dbReference type="Rhea" id="RHEA-COMP:10272"/>
        <dbReference type="ChEBI" id="CHEBI:15378"/>
        <dbReference type="ChEBI" id="CHEBI:30011"/>
        <dbReference type="ChEBI" id="CHEBI:57856"/>
        <dbReference type="ChEBI" id="CHEBI:59789"/>
        <dbReference type="ChEBI" id="CHEBI:61891"/>
        <dbReference type="EC" id="2.1.1.297"/>
    </reaction>
</comment>
<dbReference type="EMBL" id="DVNM01000022">
    <property type="protein sequence ID" value="HIU69151.1"/>
    <property type="molecule type" value="Genomic_DNA"/>
</dbReference>
<dbReference type="InterPro" id="IPR019874">
    <property type="entry name" value="RF_methyltr_PrmC"/>
</dbReference>
<dbReference type="PROSITE" id="PS00092">
    <property type="entry name" value="N6_MTASE"/>
    <property type="match status" value="1"/>
</dbReference>
<dbReference type="InterPro" id="IPR040758">
    <property type="entry name" value="PrmC_N"/>
</dbReference>
<keyword evidence="4" id="KW-0949">S-adenosyl-L-methionine</keyword>
<evidence type="ECO:0000313" key="9">
    <source>
        <dbReference type="Proteomes" id="UP000824125"/>
    </source>
</evidence>
<evidence type="ECO:0000259" key="6">
    <source>
        <dbReference type="Pfam" id="PF05175"/>
    </source>
</evidence>
<dbReference type="SUPFAM" id="SSF53335">
    <property type="entry name" value="S-adenosyl-L-methionine-dependent methyltransferases"/>
    <property type="match status" value="1"/>
</dbReference>
<evidence type="ECO:0000259" key="7">
    <source>
        <dbReference type="Pfam" id="PF17827"/>
    </source>
</evidence>
<evidence type="ECO:0000256" key="1">
    <source>
        <dbReference type="ARBA" id="ARBA00012771"/>
    </source>
</evidence>
<dbReference type="InterPro" id="IPR029063">
    <property type="entry name" value="SAM-dependent_MTases_sf"/>
</dbReference>
<keyword evidence="2 8" id="KW-0489">Methyltransferase</keyword>
<dbReference type="InterPro" id="IPR050320">
    <property type="entry name" value="N5-glutamine_MTase"/>
</dbReference>
<dbReference type="PANTHER" id="PTHR18895:SF74">
    <property type="entry name" value="MTRF1L RELEASE FACTOR GLUTAMINE METHYLTRANSFERASE"/>
    <property type="match status" value="1"/>
</dbReference>
<dbReference type="Proteomes" id="UP000824125">
    <property type="component" value="Unassembled WGS sequence"/>
</dbReference>
<dbReference type="NCBIfam" id="TIGR03534">
    <property type="entry name" value="RF_mod_PrmC"/>
    <property type="match status" value="1"/>
</dbReference>
<accession>A0A9D1MUP8</accession>
<dbReference type="EC" id="2.1.1.297" evidence="1"/>
<reference evidence="8" key="2">
    <citation type="journal article" date="2021" name="PeerJ">
        <title>Extensive microbial diversity within the chicken gut microbiome revealed by metagenomics and culture.</title>
        <authorList>
            <person name="Gilroy R."/>
            <person name="Ravi A."/>
            <person name="Getino M."/>
            <person name="Pursley I."/>
            <person name="Horton D.L."/>
            <person name="Alikhan N.F."/>
            <person name="Baker D."/>
            <person name="Gharbi K."/>
            <person name="Hall N."/>
            <person name="Watson M."/>
            <person name="Adriaenssens E.M."/>
            <person name="Foster-Nyarko E."/>
            <person name="Jarju S."/>
            <person name="Secka A."/>
            <person name="Antonio M."/>
            <person name="Oren A."/>
            <person name="Chaudhuri R.R."/>
            <person name="La Ragione R."/>
            <person name="Hildebrand F."/>
            <person name="Pallen M.J."/>
        </authorList>
    </citation>
    <scope>NUCLEOTIDE SEQUENCE</scope>
    <source>
        <strain evidence="8">CHK176-6737</strain>
    </source>
</reference>
<dbReference type="NCBIfam" id="TIGR00536">
    <property type="entry name" value="hemK_fam"/>
    <property type="match status" value="1"/>
</dbReference>
<dbReference type="GO" id="GO:0032259">
    <property type="term" value="P:methylation"/>
    <property type="evidence" value="ECO:0007669"/>
    <property type="project" value="UniProtKB-KW"/>
</dbReference>
<keyword evidence="3 8" id="KW-0808">Transferase</keyword>
<sequence length="276" mass="30512">MTLQEAVDYGSTFLSYNGVDEYDFKALCLACAACDIPNSAYRQNRDRPISMRRFADLLWRVKSGEPLQYVLGSWDFYKYTFSVGEGVLIPRPETEELVEHVLQQLNDMHAPVVYDLCAGSGCIGLSVARERPDAFVYGVEKYDAAMHYLLKNANADPNFKAVQGDVLSDSFDTLPPADCIVSNPPYIAHAKLPSLQSEVQREPATALDGGTDGLVFYRAIAEKWLPRLKAGGILAVEIGEEQGSAVQTIFAPYVKDMSVLKDSAQNDRIVIAKKLD</sequence>
<evidence type="ECO:0000256" key="2">
    <source>
        <dbReference type="ARBA" id="ARBA00022603"/>
    </source>
</evidence>
<dbReference type="GO" id="GO:0102559">
    <property type="term" value="F:peptide chain release factor N(5)-glutamine methyltransferase activity"/>
    <property type="evidence" value="ECO:0007669"/>
    <property type="project" value="UniProtKB-EC"/>
</dbReference>
<feature type="domain" description="Methyltransferase small" evidence="6">
    <location>
        <begin position="101"/>
        <end position="192"/>
    </location>
</feature>